<keyword evidence="4 7" id="KW-0133">Cell shape</keyword>
<dbReference type="SUPFAM" id="SSF47090">
    <property type="entry name" value="PGBD-like"/>
    <property type="match status" value="1"/>
</dbReference>
<protein>
    <submittedName>
        <fullName evidence="9">L,D-transpeptidase family protein</fullName>
    </submittedName>
</protein>
<sequence>MFILGALCGWVLYAAFTANKSTVPELPDIAVRPHLVRWLEEQPESWPAQEPLFNRLAVRRIYRQEGYRLLWFNNYMLSDTAQDLIKQLNSTSSGNPSSLVDYRYHLGYFDRTLRDSPQRLHMAALLDILLTDAFISYAQDTHLEQLEPRTLKRQAPPPELTPVESMRGEFRRVSFEAPLRTARPAPIMSSKRGKREQAELDALQREESQPFQRPLAELEMELSRYRNIARSGLWKPLPLGPAMTVGAQHKHVGMLRDMLSLYGDYVVDFPPEDPNLFDPALEKAVKRFQRRHGLREDGVVGKKCRELLNVGPMQRAFTIAANLDRRRKLGKEPGSDYILVNVPEYRLRLVRDERVELSMRVIVGEAIHQTPELSTELTTVVFNPNWYVPRSIAVSELIPKARKDPRGMQALGYRLISVEGQPMPFNNSNLSQAGNGKVHLRQDGGPQNVLGRLKFVIPNRENIYLHDTQTRSLFRKKTRTYSHGCIRLDRPNDLAAMVLAGDQGQHEWDTTRVEELTQASRTKRVRLEQPLPVFVTYWTAWVDQDGLLHFRQDPYNLDSRDANPQVEIHPEEN</sequence>
<feature type="active site" description="Proton donor/acceptor" evidence="7">
    <location>
        <position position="466"/>
    </location>
</feature>
<feature type="domain" description="L,D-TPase catalytic" evidence="8">
    <location>
        <begin position="336"/>
        <end position="516"/>
    </location>
</feature>
<dbReference type="PROSITE" id="PS52029">
    <property type="entry name" value="LD_TPASE"/>
    <property type="match status" value="1"/>
</dbReference>
<evidence type="ECO:0000256" key="6">
    <source>
        <dbReference type="ARBA" id="ARBA00023316"/>
    </source>
</evidence>
<comment type="similarity">
    <text evidence="2">Belongs to the YkuD family.</text>
</comment>
<organism evidence="9 10">
    <name type="scientific">Biformimicrobium ophioploci</name>
    <dbReference type="NCBI Taxonomy" id="3036711"/>
    <lineage>
        <taxon>Bacteria</taxon>
        <taxon>Pseudomonadati</taxon>
        <taxon>Pseudomonadota</taxon>
        <taxon>Gammaproteobacteria</taxon>
        <taxon>Cellvibrionales</taxon>
        <taxon>Microbulbiferaceae</taxon>
        <taxon>Biformimicrobium</taxon>
    </lineage>
</organism>
<dbReference type="Gene3D" id="1.10.101.10">
    <property type="entry name" value="PGBD-like superfamily/PGBD"/>
    <property type="match status" value="1"/>
</dbReference>
<evidence type="ECO:0000259" key="8">
    <source>
        <dbReference type="PROSITE" id="PS52029"/>
    </source>
</evidence>
<dbReference type="PANTHER" id="PTHR41533">
    <property type="entry name" value="L,D-TRANSPEPTIDASE HI_1667-RELATED"/>
    <property type="match status" value="1"/>
</dbReference>
<dbReference type="InterPro" id="IPR052905">
    <property type="entry name" value="LD-transpeptidase_YkuD-like"/>
</dbReference>
<dbReference type="InterPro" id="IPR038063">
    <property type="entry name" value="Transpep_catalytic_dom"/>
</dbReference>
<dbReference type="InterPro" id="IPR005490">
    <property type="entry name" value="LD_TPept_cat_dom"/>
</dbReference>
<keyword evidence="10" id="KW-1185">Reference proteome</keyword>
<keyword evidence="6 7" id="KW-0961">Cell wall biogenesis/degradation</keyword>
<reference evidence="9 10" key="1">
    <citation type="submission" date="2023-04" db="EMBL/GenBank/DDBJ databases">
        <title>Marinobulbifer ophiurae gen. nov., sp. Nov., isolate from tissue of brittle star Ophioplocus japonicus.</title>
        <authorList>
            <person name="Kawano K."/>
            <person name="Sawayama S."/>
            <person name="Nakagawa S."/>
        </authorList>
    </citation>
    <scope>NUCLEOTIDE SEQUENCE [LARGE SCALE GENOMIC DNA]</scope>
    <source>
        <strain evidence="9 10">NKW57</strain>
    </source>
</reference>
<dbReference type="CDD" id="cd16913">
    <property type="entry name" value="YkuD_like"/>
    <property type="match status" value="1"/>
</dbReference>
<keyword evidence="5 7" id="KW-0573">Peptidoglycan synthesis</keyword>
<evidence type="ECO:0000256" key="4">
    <source>
        <dbReference type="ARBA" id="ARBA00022960"/>
    </source>
</evidence>
<evidence type="ECO:0000256" key="3">
    <source>
        <dbReference type="ARBA" id="ARBA00022679"/>
    </source>
</evidence>
<proteinExistence type="inferred from homology"/>
<dbReference type="InterPro" id="IPR036365">
    <property type="entry name" value="PGBD-like_sf"/>
</dbReference>
<evidence type="ECO:0000256" key="1">
    <source>
        <dbReference type="ARBA" id="ARBA00004752"/>
    </source>
</evidence>
<dbReference type="PANTHER" id="PTHR41533:SF2">
    <property type="entry name" value="BLR7131 PROTEIN"/>
    <property type="match status" value="1"/>
</dbReference>
<dbReference type="Pfam" id="PF03734">
    <property type="entry name" value="YkuD"/>
    <property type="match status" value="1"/>
</dbReference>
<feature type="active site" description="Nucleophile" evidence="7">
    <location>
        <position position="485"/>
    </location>
</feature>
<dbReference type="EMBL" id="BSYJ01000004">
    <property type="protein sequence ID" value="GMG87854.1"/>
    <property type="molecule type" value="Genomic_DNA"/>
</dbReference>
<gene>
    <name evidence="9" type="ORF">MNKW57_21750</name>
</gene>
<dbReference type="Pfam" id="PF20142">
    <property type="entry name" value="Scaffold"/>
    <property type="match status" value="1"/>
</dbReference>
<comment type="pathway">
    <text evidence="1 7">Cell wall biogenesis; peptidoglycan biosynthesis.</text>
</comment>
<dbReference type="Pfam" id="PF01471">
    <property type="entry name" value="PG_binding_1"/>
    <property type="match status" value="1"/>
</dbReference>
<dbReference type="InterPro" id="IPR036366">
    <property type="entry name" value="PGBDSf"/>
</dbReference>
<name>A0ABQ6M0I2_9GAMM</name>
<evidence type="ECO:0000256" key="5">
    <source>
        <dbReference type="ARBA" id="ARBA00022984"/>
    </source>
</evidence>
<dbReference type="InterPro" id="IPR045380">
    <property type="entry name" value="LD_TPept_scaffold_dom"/>
</dbReference>
<evidence type="ECO:0000313" key="10">
    <source>
        <dbReference type="Proteomes" id="UP001224392"/>
    </source>
</evidence>
<evidence type="ECO:0000256" key="2">
    <source>
        <dbReference type="ARBA" id="ARBA00005992"/>
    </source>
</evidence>
<comment type="caution">
    <text evidence="9">The sequence shown here is derived from an EMBL/GenBank/DDBJ whole genome shotgun (WGS) entry which is preliminary data.</text>
</comment>
<dbReference type="Gene3D" id="2.40.440.10">
    <property type="entry name" value="L,D-transpeptidase catalytic domain-like"/>
    <property type="match status" value="1"/>
</dbReference>
<accession>A0ABQ6M0I2</accession>
<dbReference type="InterPro" id="IPR002477">
    <property type="entry name" value="Peptidoglycan-bd-like"/>
</dbReference>
<keyword evidence="3" id="KW-0808">Transferase</keyword>
<dbReference type="Proteomes" id="UP001224392">
    <property type="component" value="Unassembled WGS sequence"/>
</dbReference>
<dbReference type="SUPFAM" id="SSF141523">
    <property type="entry name" value="L,D-transpeptidase catalytic domain-like"/>
    <property type="match status" value="1"/>
</dbReference>
<evidence type="ECO:0000256" key="7">
    <source>
        <dbReference type="PROSITE-ProRule" id="PRU01373"/>
    </source>
</evidence>
<evidence type="ECO:0000313" key="9">
    <source>
        <dbReference type="EMBL" id="GMG87854.1"/>
    </source>
</evidence>